<dbReference type="EMBL" id="AHYR01000004">
    <property type="protein sequence ID" value="EOT42773.1"/>
    <property type="molecule type" value="Genomic_DNA"/>
</dbReference>
<protein>
    <recommendedName>
        <fullName evidence="3">Phage protein</fullName>
    </recommendedName>
</protein>
<accession>S1NX96</accession>
<dbReference type="eggNOG" id="ENOG5032SWP">
    <property type="taxonomic scope" value="Bacteria"/>
</dbReference>
<evidence type="ECO:0000313" key="1">
    <source>
        <dbReference type="EMBL" id="EOT42773.1"/>
    </source>
</evidence>
<dbReference type="Proteomes" id="UP000014127">
    <property type="component" value="Unassembled WGS sequence"/>
</dbReference>
<sequence>MFNDNYSAIVKKLDHQRLIVDINEELNLERLKTMYFDYDGDREIEFRFTDPRRFTAEQRRFIYALLGDIYAFTGEPIESLKDYFYHVYEALTGSKISLSDASLNTVTNATLLADIILDFIFEWDIPFKKGYEILPANAEYYFYKCLVSRKCCICGKRADICHIDTVGMGRSRKKIDHTKHYFYAGCREHHQEEHRIGTQNFLNKYQIIPTKLNKETIKRLGI</sequence>
<gene>
    <name evidence="1" type="ORF">OMK_01134</name>
</gene>
<dbReference type="HOGENOM" id="CLU_085718_0_0_9"/>
<dbReference type="STRING" id="44009.RV01_GL001860"/>
<dbReference type="OrthoDB" id="1665841at2"/>
<proteinExistence type="predicted"/>
<reference evidence="1 2" key="1">
    <citation type="submission" date="2013-03" db="EMBL/GenBank/DDBJ databases">
        <title>The Genome Sequence of Enterococcus dispar ATCC_51266 (Illumina only assembly).</title>
        <authorList>
            <consortium name="The Broad Institute Genomics Platform"/>
            <consortium name="The Broad Institute Genome Sequencing Center for Infectious Disease"/>
            <person name="Earl A."/>
            <person name="Russ C."/>
            <person name="Gilmore M."/>
            <person name="Surin D."/>
            <person name="Walker B."/>
            <person name="Young S."/>
            <person name="Zeng Q."/>
            <person name="Gargeya S."/>
            <person name="Fitzgerald M."/>
            <person name="Haas B."/>
            <person name="Abouelleil A."/>
            <person name="Allen A.W."/>
            <person name="Alvarado L."/>
            <person name="Arachchi H.M."/>
            <person name="Berlin A.M."/>
            <person name="Chapman S.B."/>
            <person name="Gainer-Dewar J."/>
            <person name="Goldberg J."/>
            <person name="Griggs A."/>
            <person name="Gujja S."/>
            <person name="Hansen M."/>
            <person name="Howarth C."/>
            <person name="Imamovic A."/>
            <person name="Ireland A."/>
            <person name="Larimer J."/>
            <person name="McCowan C."/>
            <person name="Murphy C."/>
            <person name="Pearson M."/>
            <person name="Poon T.W."/>
            <person name="Priest M."/>
            <person name="Roberts A."/>
            <person name="Saif S."/>
            <person name="Shea T."/>
            <person name="Sisk P."/>
            <person name="Sykes S."/>
            <person name="Wortman J."/>
            <person name="Nusbaum C."/>
            <person name="Birren B."/>
        </authorList>
    </citation>
    <scope>NUCLEOTIDE SEQUENCE [LARGE SCALE GENOMIC DNA]</scope>
    <source>
        <strain evidence="1 2">ATCC 51266</strain>
    </source>
</reference>
<dbReference type="InterPro" id="IPR041242">
    <property type="entry name" value="HNHc_6"/>
</dbReference>
<dbReference type="RefSeq" id="WP_016172312.1">
    <property type="nucleotide sequence ID" value="NZ_ASWK01000001.1"/>
</dbReference>
<comment type="caution">
    <text evidence="1">The sequence shown here is derived from an EMBL/GenBank/DDBJ whole genome shotgun (WGS) entry which is preliminary data.</text>
</comment>
<dbReference type="Pfam" id="PF16784">
    <property type="entry name" value="HNHc_6"/>
    <property type="match status" value="1"/>
</dbReference>
<dbReference type="PATRIC" id="fig|1139219.3.peg.1094"/>
<evidence type="ECO:0008006" key="3">
    <source>
        <dbReference type="Google" id="ProtNLM"/>
    </source>
</evidence>
<organism evidence="1 2">
    <name type="scientific">Enterococcus dispar ATCC 51266</name>
    <dbReference type="NCBI Taxonomy" id="1139219"/>
    <lineage>
        <taxon>Bacteria</taxon>
        <taxon>Bacillati</taxon>
        <taxon>Bacillota</taxon>
        <taxon>Bacilli</taxon>
        <taxon>Lactobacillales</taxon>
        <taxon>Enterococcaceae</taxon>
        <taxon>Enterococcus</taxon>
    </lineage>
</organism>
<evidence type="ECO:0000313" key="2">
    <source>
        <dbReference type="Proteomes" id="UP000014127"/>
    </source>
</evidence>
<dbReference type="AlphaFoldDB" id="S1NX96"/>
<name>S1NX96_9ENTE</name>
<keyword evidence="2" id="KW-1185">Reference proteome</keyword>